<dbReference type="SMART" id="SM00422">
    <property type="entry name" value="HTH_MERR"/>
    <property type="match status" value="1"/>
</dbReference>
<keyword evidence="1" id="KW-0805">Transcription regulation</keyword>
<dbReference type="Pfam" id="PF13411">
    <property type="entry name" value="MerR_1"/>
    <property type="match status" value="1"/>
</dbReference>
<evidence type="ECO:0000313" key="5">
    <source>
        <dbReference type="EMBL" id="UQZ85525.1"/>
    </source>
</evidence>
<evidence type="ECO:0000256" key="2">
    <source>
        <dbReference type="ARBA" id="ARBA00023125"/>
    </source>
</evidence>
<dbReference type="SUPFAM" id="SSF46955">
    <property type="entry name" value="Putative DNA-binding domain"/>
    <property type="match status" value="1"/>
</dbReference>
<evidence type="ECO:0000313" key="6">
    <source>
        <dbReference type="Proteomes" id="UP001057134"/>
    </source>
</evidence>
<dbReference type="Gene3D" id="1.10.1660.10">
    <property type="match status" value="1"/>
</dbReference>
<keyword evidence="2" id="KW-0238">DNA-binding</keyword>
<evidence type="ECO:0000256" key="3">
    <source>
        <dbReference type="ARBA" id="ARBA00023163"/>
    </source>
</evidence>
<reference evidence="5" key="1">
    <citation type="submission" date="2018-02" db="EMBL/GenBank/DDBJ databases">
        <authorList>
            <person name="Kim S.-K."/>
            <person name="Jung H.-I."/>
            <person name="Lee S.-W."/>
        </authorList>
    </citation>
    <scope>NUCLEOTIDE SEQUENCE</scope>
    <source>
        <strain evidence="5">SK3146</strain>
    </source>
</reference>
<keyword evidence="6" id="KW-1185">Reference proteome</keyword>
<reference evidence="5" key="2">
    <citation type="journal article" date="2021" name="J Anim Sci Technol">
        <title>Complete genome sequence of Paenibacillus konkukensis sp. nov. SK3146 as a potential probiotic strain.</title>
        <authorList>
            <person name="Jung H.I."/>
            <person name="Park S."/>
            <person name="Niu K.M."/>
            <person name="Lee S.W."/>
            <person name="Kothari D."/>
            <person name="Yi K.J."/>
            <person name="Kim S.K."/>
        </authorList>
    </citation>
    <scope>NUCLEOTIDE SEQUENCE</scope>
    <source>
        <strain evidence="5">SK3146</strain>
    </source>
</reference>
<accession>A0ABY4RUN8</accession>
<dbReference type="EMBL" id="CP027059">
    <property type="protein sequence ID" value="UQZ85525.1"/>
    <property type="molecule type" value="Genomic_DNA"/>
</dbReference>
<protein>
    <submittedName>
        <fullName evidence="5">Mercuric resistance operon regulatory protein</fullName>
    </submittedName>
</protein>
<dbReference type="InterPro" id="IPR000551">
    <property type="entry name" value="MerR-type_HTH_dom"/>
</dbReference>
<dbReference type="PROSITE" id="PS50937">
    <property type="entry name" value="HTH_MERR_2"/>
    <property type="match status" value="1"/>
</dbReference>
<dbReference type="PANTHER" id="PTHR30204:SF94">
    <property type="entry name" value="HEAVY METAL-DEPENDENT TRANSCRIPTIONAL REGULATOR HI_0293-RELATED"/>
    <property type="match status" value="1"/>
</dbReference>
<dbReference type="PANTHER" id="PTHR30204">
    <property type="entry name" value="REDOX-CYCLING DRUG-SENSING TRANSCRIPTIONAL ACTIVATOR SOXR"/>
    <property type="match status" value="1"/>
</dbReference>
<evidence type="ECO:0000259" key="4">
    <source>
        <dbReference type="PROSITE" id="PS50937"/>
    </source>
</evidence>
<sequence length="137" mass="16442">MKIQELAKKMGLSVHTIRFYEKEGLFDSRHVQREKNNYRHYSDEAVERLQMIKKFQGLGCSLAELKEIFQDKDTNTKTNQQVIDWIEQKKKEIEQKKAEYDQILETLDWMIEYRKVLMHDPQKAETMLIARKAISPH</sequence>
<gene>
    <name evidence="5" type="primary">merR1</name>
    <name evidence="5" type="ORF">SK3146_04814</name>
</gene>
<feature type="domain" description="HTH merR-type" evidence="4">
    <location>
        <begin position="1"/>
        <end position="71"/>
    </location>
</feature>
<dbReference type="InterPro" id="IPR047057">
    <property type="entry name" value="MerR_fam"/>
</dbReference>
<name>A0ABY4RUN8_9BACL</name>
<proteinExistence type="predicted"/>
<organism evidence="5 6">
    <name type="scientific">Paenibacillus konkukensis</name>
    <dbReference type="NCBI Taxonomy" id="2020716"/>
    <lineage>
        <taxon>Bacteria</taxon>
        <taxon>Bacillati</taxon>
        <taxon>Bacillota</taxon>
        <taxon>Bacilli</taxon>
        <taxon>Bacillales</taxon>
        <taxon>Paenibacillaceae</taxon>
        <taxon>Paenibacillus</taxon>
    </lineage>
</organism>
<dbReference type="InterPro" id="IPR009061">
    <property type="entry name" value="DNA-bd_dom_put_sf"/>
</dbReference>
<dbReference type="Proteomes" id="UP001057134">
    <property type="component" value="Chromosome"/>
</dbReference>
<keyword evidence="3" id="KW-0804">Transcription</keyword>
<evidence type="ECO:0000256" key="1">
    <source>
        <dbReference type="ARBA" id="ARBA00023015"/>
    </source>
</evidence>